<evidence type="ECO:0000313" key="2">
    <source>
        <dbReference type="Proteomes" id="UP000275461"/>
    </source>
</evidence>
<sequence>MNQQALTAIQHALGDARPETALAVGDVAREALAGNTLGECVSIAPGEALAALSQHGVFDVAVLSGVLEGLGQRDASGLLARLRDLHARRIILLVDHGQCGWTKLDITALGLTRLQDWDKTHALYGFDIDTYKTTPDWLNPDYWANPELWDRHRW</sequence>
<dbReference type="RefSeq" id="WP_121441014.1">
    <property type="nucleotide sequence ID" value="NZ_RCDA01000001.1"/>
</dbReference>
<dbReference type="EMBL" id="RCDA01000001">
    <property type="protein sequence ID" value="RLK50528.1"/>
    <property type="molecule type" value="Genomic_DNA"/>
</dbReference>
<name>A0A498CDK4_9GAMM</name>
<evidence type="ECO:0000313" key="1">
    <source>
        <dbReference type="EMBL" id="RLK50528.1"/>
    </source>
</evidence>
<accession>A0A498CDK4</accession>
<dbReference type="AlphaFoldDB" id="A0A498CDK4"/>
<dbReference type="Pfam" id="PF19742">
    <property type="entry name" value="DUF6231"/>
    <property type="match status" value="1"/>
</dbReference>
<dbReference type="Proteomes" id="UP000275461">
    <property type="component" value="Unassembled WGS sequence"/>
</dbReference>
<gene>
    <name evidence="1" type="ORF">DFR31_0430</name>
</gene>
<organism evidence="1 2">
    <name type="scientific">Alkalispirillum mobile</name>
    <dbReference type="NCBI Taxonomy" id="85925"/>
    <lineage>
        <taxon>Bacteria</taxon>
        <taxon>Pseudomonadati</taxon>
        <taxon>Pseudomonadota</taxon>
        <taxon>Gammaproteobacteria</taxon>
        <taxon>Chromatiales</taxon>
        <taxon>Ectothiorhodospiraceae</taxon>
        <taxon>Alkalispirillum</taxon>
    </lineage>
</organism>
<dbReference type="OrthoDB" id="5609094at2"/>
<comment type="caution">
    <text evidence="1">The sequence shown here is derived from an EMBL/GenBank/DDBJ whole genome shotgun (WGS) entry which is preliminary data.</text>
</comment>
<proteinExistence type="predicted"/>
<dbReference type="InterPro" id="IPR046199">
    <property type="entry name" value="DUF6231"/>
</dbReference>
<protein>
    <submittedName>
        <fullName evidence="1">Uncharacterized protein</fullName>
    </submittedName>
</protein>
<keyword evidence="2" id="KW-1185">Reference proteome</keyword>
<reference evidence="1 2" key="1">
    <citation type="submission" date="2018-10" db="EMBL/GenBank/DDBJ databases">
        <title>Genomic Encyclopedia of Type Strains, Phase IV (KMG-IV): sequencing the most valuable type-strain genomes for metagenomic binning, comparative biology and taxonomic classification.</title>
        <authorList>
            <person name="Goeker M."/>
        </authorList>
    </citation>
    <scope>NUCLEOTIDE SEQUENCE [LARGE SCALE GENOMIC DNA]</scope>
    <source>
        <strain evidence="1 2">DSM 12769</strain>
    </source>
</reference>